<dbReference type="EMBL" id="WRPP01000001">
    <property type="protein sequence ID" value="MVU75941.1"/>
    <property type="molecule type" value="Genomic_DNA"/>
</dbReference>
<name>A0A7K1UNP5_9NOCA</name>
<dbReference type="RefSeq" id="WP_157354710.1">
    <property type="nucleotide sequence ID" value="NZ_WRPP01000001.1"/>
</dbReference>
<evidence type="ECO:0000259" key="2">
    <source>
        <dbReference type="Pfam" id="PF13672"/>
    </source>
</evidence>
<accession>A0A7K1UNP5</accession>
<dbReference type="AlphaFoldDB" id="A0A7K1UNP5"/>
<sequence>MSLLRRRNPAEDITPEADDRDVPAVAPSADIAPTPDPWQPIAVDEAGPVFEARPPTGPDCFDFPDTECDGWSTSTATLRYASVRGARHRYHSEPRQDSVRAALHAPSESLVFAVADGVSSATIAHRGAHKVCEVAVGRMLHCLSADARWADFDGLARYCVGSLRKLASWRLREESPAPPEIAKLYATTLVAGLVWPHSNGLVAELFRIGDSSAWILDRASGRYLDLFDSGADEPLDVVSTAVTPLPHLPERVETVTRQLTPAQVLLVGTDGFGLPLGDGDGLIGTLFARHLDSPPTPSWLAHVLDFSRATFDDDRTLLAVWPRDP</sequence>
<keyword evidence="4" id="KW-1185">Reference proteome</keyword>
<proteinExistence type="predicted"/>
<dbReference type="Gene3D" id="3.60.40.10">
    <property type="entry name" value="PPM-type phosphatase domain"/>
    <property type="match status" value="1"/>
</dbReference>
<comment type="caution">
    <text evidence="3">The sequence shown here is derived from an EMBL/GenBank/DDBJ whole genome shotgun (WGS) entry which is preliminary data.</text>
</comment>
<organism evidence="3 4">
    <name type="scientific">Nocardia terrae</name>
    <dbReference type="NCBI Taxonomy" id="2675851"/>
    <lineage>
        <taxon>Bacteria</taxon>
        <taxon>Bacillati</taxon>
        <taxon>Actinomycetota</taxon>
        <taxon>Actinomycetes</taxon>
        <taxon>Mycobacteriales</taxon>
        <taxon>Nocardiaceae</taxon>
        <taxon>Nocardia</taxon>
    </lineage>
</organism>
<evidence type="ECO:0000313" key="3">
    <source>
        <dbReference type="EMBL" id="MVU75941.1"/>
    </source>
</evidence>
<dbReference type="InterPro" id="IPR036457">
    <property type="entry name" value="PPM-type-like_dom_sf"/>
</dbReference>
<dbReference type="InterPro" id="IPR001932">
    <property type="entry name" value="PPM-type_phosphatase-like_dom"/>
</dbReference>
<dbReference type="Pfam" id="PF13672">
    <property type="entry name" value="PP2C_2"/>
    <property type="match status" value="1"/>
</dbReference>
<dbReference type="Proteomes" id="UP000466794">
    <property type="component" value="Unassembled WGS sequence"/>
</dbReference>
<dbReference type="SUPFAM" id="SSF81606">
    <property type="entry name" value="PP2C-like"/>
    <property type="match status" value="1"/>
</dbReference>
<reference evidence="3 4" key="1">
    <citation type="submission" date="2019-12" db="EMBL/GenBank/DDBJ databases">
        <title>Nocardia sp. nov. ET3-3 isolated from soil.</title>
        <authorList>
            <person name="Kanchanasin P."/>
            <person name="Tanasupawat S."/>
            <person name="Yuki M."/>
            <person name="Kudo T."/>
        </authorList>
    </citation>
    <scope>NUCLEOTIDE SEQUENCE [LARGE SCALE GENOMIC DNA]</scope>
    <source>
        <strain evidence="3 4">ET3-3</strain>
    </source>
</reference>
<gene>
    <name evidence="3" type="ORF">GPX89_01625</name>
</gene>
<feature type="domain" description="PPM-type phosphatase" evidence="2">
    <location>
        <begin position="84"/>
        <end position="303"/>
    </location>
</feature>
<protein>
    <recommendedName>
        <fullName evidence="2">PPM-type phosphatase domain-containing protein</fullName>
    </recommendedName>
</protein>
<feature type="region of interest" description="Disordered" evidence="1">
    <location>
        <begin position="1"/>
        <end position="42"/>
    </location>
</feature>
<evidence type="ECO:0000313" key="4">
    <source>
        <dbReference type="Proteomes" id="UP000466794"/>
    </source>
</evidence>
<evidence type="ECO:0000256" key="1">
    <source>
        <dbReference type="SAM" id="MobiDB-lite"/>
    </source>
</evidence>